<dbReference type="SUPFAM" id="SSF51215">
    <property type="entry name" value="Regulatory protein AraC"/>
    <property type="match status" value="1"/>
</dbReference>
<sequence>MSLVEQNFENWQESISTAFVPLDAVSTKRTSFKGALVSGFLGSLQLSAVAGTEVNVLRTRATIKRDDPGLIKIGMQVSGHGVIAQRHRQAVLAPGDFAVYDTGEPYELHFDDDFSMFVVMFPRDSLRIRSQDLSAVTARRIRGSQGVGALVSPLLAGLRKGLVEDALPNTQQVEDAVLDLLCAALNDESPRLEPEPTLVIHAKSLIESELGDSTLTTASIAARLHISTRYLQKLFESDGHTVAGWIRSRRLERCHRDLRDPRLSSSTIGTICARHGLVDSSSFSRLFKETYGMSPREFRSL</sequence>
<name>F9VRR8_9ACTN</name>
<gene>
    <name evidence="5" type="ORF">GOALK_026_01140</name>
</gene>
<evidence type="ECO:0000256" key="3">
    <source>
        <dbReference type="ARBA" id="ARBA00023163"/>
    </source>
</evidence>
<dbReference type="AlphaFoldDB" id="F9VRR8"/>
<dbReference type="PANTHER" id="PTHR46796:SF6">
    <property type="entry name" value="ARAC SUBFAMILY"/>
    <property type="match status" value="1"/>
</dbReference>
<evidence type="ECO:0000313" key="6">
    <source>
        <dbReference type="Proteomes" id="UP000003558"/>
    </source>
</evidence>
<dbReference type="Proteomes" id="UP000003558">
    <property type="component" value="Unassembled WGS sequence"/>
</dbReference>
<organism evidence="5 6">
    <name type="scientific">Gordonia alkanivorans NBRC 16433</name>
    <dbReference type="NCBI Taxonomy" id="1027371"/>
    <lineage>
        <taxon>Bacteria</taxon>
        <taxon>Bacillati</taxon>
        <taxon>Actinomycetota</taxon>
        <taxon>Actinomycetes</taxon>
        <taxon>Mycobacteriales</taxon>
        <taxon>Gordoniaceae</taxon>
        <taxon>Gordonia</taxon>
    </lineage>
</organism>
<dbReference type="InterPro" id="IPR037923">
    <property type="entry name" value="HTH-like"/>
</dbReference>
<evidence type="ECO:0000259" key="4">
    <source>
        <dbReference type="PROSITE" id="PS01124"/>
    </source>
</evidence>
<dbReference type="STRING" id="1027371.GOALK_026_01140"/>
<dbReference type="SUPFAM" id="SSF46689">
    <property type="entry name" value="Homeodomain-like"/>
    <property type="match status" value="1"/>
</dbReference>
<dbReference type="InterPro" id="IPR018060">
    <property type="entry name" value="HTH_AraC"/>
</dbReference>
<dbReference type="Pfam" id="PF12833">
    <property type="entry name" value="HTH_18"/>
    <property type="match status" value="1"/>
</dbReference>
<protein>
    <submittedName>
        <fullName evidence="5">Putative AraC family transcriptional regulator</fullName>
    </submittedName>
</protein>
<dbReference type="PANTHER" id="PTHR46796">
    <property type="entry name" value="HTH-TYPE TRANSCRIPTIONAL ACTIVATOR RHAS-RELATED"/>
    <property type="match status" value="1"/>
</dbReference>
<dbReference type="GO" id="GO:0043565">
    <property type="term" value="F:sequence-specific DNA binding"/>
    <property type="evidence" value="ECO:0007669"/>
    <property type="project" value="InterPro"/>
</dbReference>
<evidence type="ECO:0000256" key="2">
    <source>
        <dbReference type="ARBA" id="ARBA00023125"/>
    </source>
</evidence>
<dbReference type="GO" id="GO:0003700">
    <property type="term" value="F:DNA-binding transcription factor activity"/>
    <property type="evidence" value="ECO:0007669"/>
    <property type="project" value="InterPro"/>
</dbReference>
<evidence type="ECO:0000313" key="5">
    <source>
        <dbReference type="EMBL" id="GAA11307.1"/>
    </source>
</evidence>
<keyword evidence="1" id="KW-0805">Transcription regulation</keyword>
<dbReference type="Pfam" id="PF14525">
    <property type="entry name" value="AraC_binding_2"/>
    <property type="match status" value="1"/>
</dbReference>
<comment type="caution">
    <text evidence="5">The sequence shown here is derived from an EMBL/GenBank/DDBJ whole genome shotgun (WGS) entry which is preliminary data.</text>
</comment>
<dbReference type="eggNOG" id="COG2207">
    <property type="taxonomic scope" value="Bacteria"/>
</dbReference>
<dbReference type="Gene3D" id="1.10.10.60">
    <property type="entry name" value="Homeodomain-like"/>
    <property type="match status" value="1"/>
</dbReference>
<dbReference type="SMART" id="SM00342">
    <property type="entry name" value="HTH_ARAC"/>
    <property type="match status" value="1"/>
</dbReference>
<proteinExistence type="predicted"/>
<dbReference type="InterPro" id="IPR035418">
    <property type="entry name" value="AraC-bd_2"/>
</dbReference>
<feature type="domain" description="HTH araC/xylS-type" evidence="4">
    <location>
        <begin position="200"/>
        <end position="301"/>
    </location>
</feature>
<dbReference type="InterPro" id="IPR009057">
    <property type="entry name" value="Homeodomain-like_sf"/>
</dbReference>
<keyword evidence="3" id="KW-0804">Transcription</keyword>
<evidence type="ECO:0000256" key="1">
    <source>
        <dbReference type="ARBA" id="ARBA00023015"/>
    </source>
</evidence>
<dbReference type="PROSITE" id="PS01124">
    <property type="entry name" value="HTH_ARAC_FAMILY_2"/>
    <property type="match status" value="1"/>
</dbReference>
<reference evidence="5 6" key="1">
    <citation type="submission" date="2011-05" db="EMBL/GenBank/DDBJ databases">
        <title>Whole genome shotgun sequence of Gordonia alkanivorans NBRC 16433.</title>
        <authorList>
            <person name="Hosoyama A."/>
            <person name="Nakamura S."/>
            <person name="Takarada H."/>
            <person name="Tsuchikane K."/>
            <person name="Yamazaki S."/>
            <person name="Fujita N."/>
        </authorList>
    </citation>
    <scope>NUCLEOTIDE SEQUENCE [LARGE SCALE GENOMIC DNA]</scope>
    <source>
        <strain evidence="5 6">NBRC 16433</strain>
    </source>
</reference>
<dbReference type="EMBL" id="BACI01000026">
    <property type="protein sequence ID" value="GAA11307.1"/>
    <property type="molecule type" value="Genomic_DNA"/>
</dbReference>
<dbReference type="InterPro" id="IPR050204">
    <property type="entry name" value="AraC_XylS_family_regulators"/>
</dbReference>
<dbReference type="RefSeq" id="WP_006357475.1">
    <property type="nucleotide sequence ID" value="NZ_BACI01000026.1"/>
</dbReference>
<keyword evidence="2" id="KW-0238">DNA-binding</keyword>
<accession>F9VRR8</accession>